<dbReference type="RefSeq" id="WP_150400490.1">
    <property type="nucleotide sequence ID" value="NZ_VXLC01000001.1"/>
</dbReference>
<protein>
    <submittedName>
        <fullName evidence="1">Uncharacterized protein</fullName>
    </submittedName>
</protein>
<dbReference type="OrthoDB" id="4555382at2"/>
<name>A0A5N0ENM1_9NOCA</name>
<sequence>MTTGRARQGTIWCAEDYQLLIDALRQDLPDEEVAEHTERTLSAVRKRASVILDDAYQPTEALRALRRIVSDPDYDWETTVRGAHARMNLPYWDACADERLILGWAAEHPPAMADLIRELDATEDAIARRCLWLELTDNRAEVVNRFGAAPGGALAAHARLARDKTSVELGVLVVTAATGRVVHLSLHPTPEAAVTHGRGLAAAQLDDEPATWTIGNRIVGEGPARTTMTGVWGDWPAAANTTPSPAAQTTPAWRRLLRRH</sequence>
<dbReference type="EMBL" id="VXLC01000001">
    <property type="protein sequence ID" value="KAA8890583.1"/>
    <property type="molecule type" value="Genomic_DNA"/>
</dbReference>
<keyword evidence="2" id="KW-1185">Reference proteome</keyword>
<comment type="caution">
    <text evidence="1">The sequence shown here is derived from an EMBL/GenBank/DDBJ whole genome shotgun (WGS) entry which is preliminary data.</text>
</comment>
<dbReference type="AlphaFoldDB" id="A0A5N0ENM1"/>
<evidence type="ECO:0000313" key="1">
    <source>
        <dbReference type="EMBL" id="KAA8890583.1"/>
    </source>
</evidence>
<reference evidence="1 2" key="1">
    <citation type="submission" date="2019-09" db="EMBL/GenBank/DDBJ databases">
        <authorList>
            <person name="Wang X."/>
        </authorList>
    </citation>
    <scope>NUCLEOTIDE SEQUENCE [LARGE SCALE GENOMIC DNA]</scope>
    <source>
        <strain evidence="1 2">CICC 11023</strain>
    </source>
</reference>
<dbReference type="Proteomes" id="UP000323876">
    <property type="component" value="Unassembled WGS sequence"/>
</dbReference>
<gene>
    <name evidence="1" type="ORF">F3087_04765</name>
</gene>
<proteinExistence type="predicted"/>
<accession>A0A5N0ENM1</accession>
<evidence type="ECO:0000313" key="2">
    <source>
        <dbReference type="Proteomes" id="UP000323876"/>
    </source>
</evidence>
<organism evidence="1 2">
    <name type="scientific">Nocardia colli</name>
    <dbReference type="NCBI Taxonomy" id="2545717"/>
    <lineage>
        <taxon>Bacteria</taxon>
        <taxon>Bacillati</taxon>
        <taxon>Actinomycetota</taxon>
        <taxon>Actinomycetes</taxon>
        <taxon>Mycobacteriales</taxon>
        <taxon>Nocardiaceae</taxon>
        <taxon>Nocardia</taxon>
    </lineage>
</organism>